<name>A0A7J9KFS3_9ROSI</name>
<feature type="domain" description="Zinc knuckle CX2CX4HX4C" evidence="1">
    <location>
        <begin position="71"/>
        <end position="95"/>
    </location>
</feature>
<dbReference type="AlphaFoldDB" id="A0A7J9KFS3"/>
<proteinExistence type="predicted"/>
<sequence length="195" mass="21880">MEDAMANMKLIDDEEDEIQEIVGVETFAYQFCLVGRCLTDSVVHFPSLRNTMADLWHPIGGICITDLGKKRFKYEKLSLFCFICGRLGHGESFYPFRLQIEPSKITFGWDLSLRAATRHRNVMDSRWLRTADGTPCNLDNWGNFNQGDLSYEGNVLGQNVRGGIGSQNINPNLRQVGSGKYKESSYNMGYGGGGC</sequence>
<dbReference type="Proteomes" id="UP000593575">
    <property type="component" value="Unassembled WGS sequence"/>
</dbReference>
<accession>A0A7J9KFS3</accession>
<dbReference type="EMBL" id="JABFAE010414630">
    <property type="protein sequence ID" value="MBA0845298.1"/>
    <property type="molecule type" value="Genomic_DNA"/>
</dbReference>
<reference evidence="2 3" key="1">
    <citation type="journal article" date="2019" name="Genome Biol. Evol.">
        <title>Insights into the evolution of the New World diploid cottons (Gossypium, subgenus Houzingenia) based on genome sequencing.</title>
        <authorList>
            <person name="Grover C.E."/>
            <person name="Arick M.A. 2nd"/>
            <person name="Thrash A."/>
            <person name="Conover J.L."/>
            <person name="Sanders W.S."/>
            <person name="Peterson D.G."/>
            <person name="Frelichowski J.E."/>
            <person name="Scheffler J.A."/>
            <person name="Scheffler B.E."/>
            <person name="Wendel J.F."/>
        </authorList>
    </citation>
    <scope>NUCLEOTIDE SEQUENCE [LARGE SCALE GENOMIC DNA]</scope>
    <source>
        <strain evidence="2">6</strain>
        <tissue evidence="2">Leaf</tissue>
    </source>
</reference>
<dbReference type="InterPro" id="IPR025836">
    <property type="entry name" value="Zn_knuckle_CX2CX4HX4C"/>
</dbReference>
<evidence type="ECO:0000313" key="2">
    <source>
        <dbReference type="EMBL" id="MBA0845298.1"/>
    </source>
</evidence>
<gene>
    <name evidence="2" type="ORF">Goarm_022731</name>
</gene>
<dbReference type="Pfam" id="PF14392">
    <property type="entry name" value="zf-CCHC_4"/>
    <property type="match status" value="1"/>
</dbReference>
<organism evidence="2 3">
    <name type="scientific">Gossypium armourianum</name>
    <dbReference type="NCBI Taxonomy" id="34283"/>
    <lineage>
        <taxon>Eukaryota</taxon>
        <taxon>Viridiplantae</taxon>
        <taxon>Streptophyta</taxon>
        <taxon>Embryophyta</taxon>
        <taxon>Tracheophyta</taxon>
        <taxon>Spermatophyta</taxon>
        <taxon>Magnoliopsida</taxon>
        <taxon>eudicotyledons</taxon>
        <taxon>Gunneridae</taxon>
        <taxon>Pentapetalae</taxon>
        <taxon>rosids</taxon>
        <taxon>malvids</taxon>
        <taxon>Malvales</taxon>
        <taxon>Malvaceae</taxon>
        <taxon>Malvoideae</taxon>
        <taxon>Gossypium</taxon>
    </lineage>
</organism>
<evidence type="ECO:0000313" key="3">
    <source>
        <dbReference type="Proteomes" id="UP000593575"/>
    </source>
</evidence>
<evidence type="ECO:0000259" key="1">
    <source>
        <dbReference type="Pfam" id="PF14392"/>
    </source>
</evidence>
<comment type="caution">
    <text evidence="2">The sequence shown here is derived from an EMBL/GenBank/DDBJ whole genome shotgun (WGS) entry which is preliminary data.</text>
</comment>
<keyword evidence="3" id="KW-1185">Reference proteome</keyword>
<protein>
    <recommendedName>
        <fullName evidence="1">Zinc knuckle CX2CX4HX4C domain-containing protein</fullName>
    </recommendedName>
</protein>